<dbReference type="InterPro" id="IPR019546">
    <property type="entry name" value="TAT_signal_bac_arc"/>
</dbReference>
<evidence type="ECO:0000313" key="8">
    <source>
        <dbReference type="EMBL" id="ERL10927.1"/>
    </source>
</evidence>
<dbReference type="GO" id="GO:0051536">
    <property type="term" value="F:iron-sulfur cluster binding"/>
    <property type="evidence" value="ECO:0007669"/>
    <property type="project" value="UniProtKB-KW"/>
</dbReference>
<sequence>MEQLIHERHKAEGHRSLSRRGFLRGLGALAGAGALSVTGSELVACTPGGTSQLTSTAEDGEWRNAICWHNCGGKCVLKALVKDGSIVRLKNGDEHEETGDNPQMRCCPRGLSQRMQIVGKERLKYPMRRTHFDPNGDPGREWRGRDTWERISWDDALDIVAGQIKSIKAKYGSKGIYVLDGGDMARTLSLYGGYVSKYGSRSRGAWKSSMKPILGVDQKQHALNDRLDLLNAKLIILWGSNPAQNSPNMPLLSLRRAKENGARIVVIDPMYTRTAAVLADDYFPIRPVTDAPLIYALSYYLIKKDQEAGGTVLDWDFLNRCVQGFDADHMPEGADTTENYRDYVLGTYDGQPKTPEWASKLCGLPVARIEELAQMLIDYHPTTCLFSWGAAHLEKGTYLCLAEMALGAMTGNIGVAGGAFAVSAQEASTNGGPMLVKLGKDGTETIPNPLKTKLCTNHHWQDILQGSYAFGGKDHPLDIHMMYHSHCATLNQTNNSLKGIEAHRKVDFVVTNHFTFTPEAQYSDIVLPVTTPWEKEGGDVRQDGSRELFLWSDKVIDPYFEAKDDAWIAAEVAKRLGVDDTKVTPFSNMQRVFNMVAGTTVVMDNGKDYENLASITEDDIKELGVEGQPQEGRVPIMQLKEDGFYRVERHVGDNLGYIFGKKLREDPDANPLKTESGKLEIYCPALKKAVDKAGWNTGYAYAKYDPATEGYEATFADFDAGIKGTYPFQVYANHDLRGTHSVFNQVTWLREAFGYDAFINPVDAQSYDLKEGDVAEIFNSRGTILRRMHLTERVMPGVIVIHEGAWININEDGTCIGGSPNVLTGDFASGPDIESWNACICDIRKSDYELEDDWKVDLGVEPHE</sequence>
<dbReference type="InterPro" id="IPR006963">
    <property type="entry name" value="Mopterin_OxRdtase_4Fe-4S_dom"/>
</dbReference>
<evidence type="ECO:0000259" key="7">
    <source>
        <dbReference type="SMART" id="SM00926"/>
    </source>
</evidence>
<dbReference type="GO" id="GO:0030288">
    <property type="term" value="C:outer membrane-bounded periplasmic space"/>
    <property type="evidence" value="ECO:0007669"/>
    <property type="project" value="TreeGrafter"/>
</dbReference>
<dbReference type="InterPro" id="IPR006311">
    <property type="entry name" value="TAT_signal"/>
</dbReference>
<feature type="domain" description="4Fe-4S Mo/W bis-MGD-type" evidence="7">
    <location>
        <begin position="60"/>
        <end position="119"/>
    </location>
</feature>
<dbReference type="Pfam" id="PF00384">
    <property type="entry name" value="Molybdopterin"/>
    <property type="match status" value="1"/>
</dbReference>
<evidence type="ECO:0000256" key="2">
    <source>
        <dbReference type="ARBA" id="ARBA00022723"/>
    </source>
</evidence>
<dbReference type="SMART" id="SM00926">
    <property type="entry name" value="Molybdop_Fe4S4"/>
    <property type="match status" value="1"/>
</dbReference>
<keyword evidence="3" id="KW-0732">Signal</keyword>
<name>U2V6E5_9ACTN</name>
<dbReference type="GO" id="GO:0043546">
    <property type="term" value="F:molybdopterin cofactor binding"/>
    <property type="evidence" value="ECO:0007669"/>
    <property type="project" value="InterPro"/>
</dbReference>
<evidence type="ECO:0000256" key="5">
    <source>
        <dbReference type="ARBA" id="ARBA00023004"/>
    </source>
</evidence>
<organism evidence="8 9">
    <name type="scientific">Olsenella profusa F0195</name>
    <dbReference type="NCBI Taxonomy" id="1125712"/>
    <lineage>
        <taxon>Bacteria</taxon>
        <taxon>Bacillati</taxon>
        <taxon>Actinomycetota</taxon>
        <taxon>Coriobacteriia</taxon>
        <taxon>Coriobacteriales</taxon>
        <taxon>Atopobiaceae</taxon>
        <taxon>Olsenella</taxon>
    </lineage>
</organism>
<dbReference type="OrthoDB" id="9815647at2"/>
<keyword evidence="4" id="KW-0560">Oxidoreductase</keyword>
<evidence type="ECO:0000256" key="1">
    <source>
        <dbReference type="ARBA" id="ARBA00010312"/>
    </source>
</evidence>
<dbReference type="Gene3D" id="2.40.40.20">
    <property type="match status" value="1"/>
</dbReference>
<dbReference type="PROSITE" id="PS51318">
    <property type="entry name" value="TAT"/>
    <property type="match status" value="1"/>
</dbReference>
<dbReference type="AlphaFoldDB" id="U2V6E5"/>
<reference evidence="8 9" key="1">
    <citation type="submission" date="2013-08" db="EMBL/GenBank/DDBJ databases">
        <authorList>
            <person name="Durkin A.S."/>
            <person name="Haft D.R."/>
            <person name="McCorrison J."/>
            <person name="Torralba M."/>
            <person name="Gillis M."/>
            <person name="Haft D.H."/>
            <person name="Methe B."/>
            <person name="Sutton G."/>
            <person name="Nelson K.E."/>
        </authorList>
    </citation>
    <scope>NUCLEOTIDE SEQUENCE [LARGE SCALE GENOMIC DNA]</scope>
    <source>
        <strain evidence="8 9">F0195</strain>
    </source>
</reference>
<accession>U2V6E5</accession>
<dbReference type="Gene3D" id="3.40.228.10">
    <property type="entry name" value="Dimethylsulfoxide Reductase, domain 2"/>
    <property type="match status" value="1"/>
</dbReference>
<dbReference type="GO" id="GO:0009061">
    <property type="term" value="P:anaerobic respiration"/>
    <property type="evidence" value="ECO:0007669"/>
    <property type="project" value="TreeGrafter"/>
</dbReference>
<protein>
    <submittedName>
        <fullName evidence="8">Molybdopterin oxidoreductase</fullName>
    </submittedName>
</protein>
<dbReference type="Pfam" id="PF01568">
    <property type="entry name" value="Molydop_binding"/>
    <property type="match status" value="1"/>
</dbReference>
<dbReference type="EMBL" id="AWEZ01000002">
    <property type="protein sequence ID" value="ERL10927.1"/>
    <property type="molecule type" value="Genomic_DNA"/>
</dbReference>
<dbReference type="PANTHER" id="PTHR43742">
    <property type="entry name" value="TRIMETHYLAMINE-N-OXIDE REDUCTASE"/>
    <property type="match status" value="1"/>
</dbReference>
<dbReference type="InterPro" id="IPR006656">
    <property type="entry name" value="Mopterin_OxRdtase"/>
</dbReference>
<comment type="similarity">
    <text evidence="1">Belongs to the prokaryotic molybdopterin-containing oxidoreductase family.</text>
</comment>
<evidence type="ECO:0000313" key="9">
    <source>
        <dbReference type="Proteomes" id="UP000016638"/>
    </source>
</evidence>
<keyword evidence="6" id="KW-0411">Iron-sulfur</keyword>
<dbReference type="SUPFAM" id="SSF50692">
    <property type="entry name" value="ADC-like"/>
    <property type="match status" value="1"/>
</dbReference>
<keyword evidence="9" id="KW-1185">Reference proteome</keyword>
<dbReference type="GO" id="GO:0030151">
    <property type="term" value="F:molybdenum ion binding"/>
    <property type="evidence" value="ECO:0007669"/>
    <property type="project" value="TreeGrafter"/>
</dbReference>
<dbReference type="SUPFAM" id="SSF53706">
    <property type="entry name" value="Formate dehydrogenase/DMSO reductase, domains 1-3"/>
    <property type="match status" value="1"/>
</dbReference>
<dbReference type="Gene3D" id="3.30.200.210">
    <property type="match status" value="1"/>
</dbReference>
<keyword evidence="5" id="KW-0408">Iron</keyword>
<dbReference type="GO" id="GO:0016491">
    <property type="term" value="F:oxidoreductase activity"/>
    <property type="evidence" value="ECO:0007669"/>
    <property type="project" value="UniProtKB-KW"/>
</dbReference>
<keyword evidence="2" id="KW-0479">Metal-binding</keyword>
<dbReference type="RefSeq" id="WP_021724864.1">
    <property type="nucleotide sequence ID" value="NZ_AWEZ01000002.1"/>
</dbReference>
<dbReference type="InterPro" id="IPR050612">
    <property type="entry name" value="Prok_Mopterin_Oxidored"/>
</dbReference>
<dbReference type="Pfam" id="PF04879">
    <property type="entry name" value="Molybdop_Fe4S4"/>
    <property type="match status" value="1"/>
</dbReference>
<dbReference type="Proteomes" id="UP000016638">
    <property type="component" value="Unassembled WGS sequence"/>
</dbReference>
<dbReference type="GO" id="GO:0009055">
    <property type="term" value="F:electron transfer activity"/>
    <property type="evidence" value="ECO:0007669"/>
    <property type="project" value="TreeGrafter"/>
</dbReference>
<proteinExistence type="inferred from homology"/>
<dbReference type="eggNOG" id="COG0243">
    <property type="taxonomic scope" value="Bacteria"/>
</dbReference>
<evidence type="ECO:0000256" key="4">
    <source>
        <dbReference type="ARBA" id="ARBA00023002"/>
    </source>
</evidence>
<dbReference type="STRING" id="1125712.HMPREF1316_2549"/>
<dbReference type="PATRIC" id="fig|1125712.3.peg.35"/>
<gene>
    <name evidence="8" type="ORF">HMPREF1316_2549</name>
</gene>
<comment type="caution">
    <text evidence="8">The sequence shown here is derived from an EMBL/GenBank/DDBJ whole genome shotgun (WGS) entry which is preliminary data.</text>
</comment>
<evidence type="ECO:0000256" key="6">
    <source>
        <dbReference type="ARBA" id="ARBA00023014"/>
    </source>
</evidence>
<dbReference type="InterPro" id="IPR009010">
    <property type="entry name" value="Asp_de-COase-like_dom_sf"/>
</dbReference>
<evidence type="ECO:0000256" key="3">
    <source>
        <dbReference type="ARBA" id="ARBA00022729"/>
    </source>
</evidence>
<dbReference type="NCBIfam" id="TIGR01409">
    <property type="entry name" value="TAT_signal_seq"/>
    <property type="match status" value="1"/>
</dbReference>
<dbReference type="Gene3D" id="3.40.50.740">
    <property type="match status" value="1"/>
</dbReference>
<dbReference type="InterPro" id="IPR006657">
    <property type="entry name" value="MoPterin_dinucl-bd_dom"/>
</dbReference>
<dbReference type="PANTHER" id="PTHR43742:SF3">
    <property type="entry name" value="DIMETHYL SULFOXIDE REDUCTASE DMSA"/>
    <property type="match status" value="1"/>
</dbReference>